<protein>
    <submittedName>
        <fullName evidence="5">Uncharacterized protein</fullName>
    </submittedName>
</protein>
<keyword evidence="3" id="KW-0602">Photosynthesis</keyword>
<dbReference type="GO" id="GO:0016020">
    <property type="term" value="C:membrane"/>
    <property type="evidence" value="ECO:0007669"/>
    <property type="project" value="InterPro"/>
</dbReference>
<dbReference type="InterPro" id="IPR001344">
    <property type="entry name" value="Chloro_AB-bd_pln"/>
</dbReference>
<sequence>MRIAITRTIVMGLTAIKTASFKAGRFISNVPPIPMIRDPTPPFDSPPFLPPGMQPSFLREAELKHSRLAMVSVVAFPVLEHYSSGLGINAFQQLPDLAQLAAVQLMFLSEFTSMIQGWRNPLEAPFTLKDDYQPGDLGFGVWNTTMGDMMDKELNNGRLAMIAMLGMMAQELVTHQRLF</sequence>
<dbReference type="GO" id="GO:0009536">
    <property type="term" value="C:plastid"/>
    <property type="evidence" value="ECO:0007669"/>
    <property type="project" value="UniProtKB-SubCell"/>
</dbReference>
<evidence type="ECO:0000256" key="3">
    <source>
        <dbReference type="ARBA" id="ARBA00022531"/>
    </source>
</evidence>
<dbReference type="AlphaFoldDB" id="A0A6C0D437"/>
<proteinExistence type="predicted"/>
<evidence type="ECO:0000256" key="1">
    <source>
        <dbReference type="ARBA" id="ARBA00004474"/>
    </source>
</evidence>
<dbReference type="PANTHER" id="PTHR21649">
    <property type="entry name" value="CHLOROPHYLL A/B BINDING PROTEIN"/>
    <property type="match status" value="1"/>
</dbReference>
<comment type="subcellular location">
    <subcellularLocation>
        <location evidence="1">Plastid</location>
    </subcellularLocation>
</comment>
<accession>A0A6C0D437</accession>
<name>A0A6C0D437_9ZZZZ</name>
<dbReference type="EMBL" id="MN739521">
    <property type="protein sequence ID" value="QHT10475.1"/>
    <property type="molecule type" value="Genomic_DNA"/>
</dbReference>
<organism evidence="5">
    <name type="scientific">viral metagenome</name>
    <dbReference type="NCBI Taxonomy" id="1070528"/>
    <lineage>
        <taxon>unclassified sequences</taxon>
        <taxon>metagenomes</taxon>
        <taxon>organismal metagenomes</taxon>
    </lineage>
</organism>
<keyword evidence="2" id="KW-0150">Chloroplast</keyword>
<dbReference type="Gene3D" id="1.10.3460.10">
    <property type="entry name" value="Chlorophyll a/b binding protein domain"/>
    <property type="match status" value="1"/>
</dbReference>
<dbReference type="SUPFAM" id="SSF103511">
    <property type="entry name" value="Chlorophyll a-b binding protein"/>
    <property type="match status" value="1"/>
</dbReference>
<reference evidence="5" key="1">
    <citation type="journal article" date="2020" name="Nature">
        <title>Giant virus diversity and host interactions through global metagenomics.</title>
        <authorList>
            <person name="Schulz F."/>
            <person name="Roux S."/>
            <person name="Paez-Espino D."/>
            <person name="Jungbluth S."/>
            <person name="Walsh D.A."/>
            <person name="Denef V.J."/>
            <person name="McMahon K.D."/>
            <person name="Konstantinidis K.T."/>
            <person name="Eloe-Fadrosh E.A."/>
            <person name="Kyrpides N.C."/>
            <person name="Woyke T."/>
        </authorList>
    </citation>
    <scope>NUCLEOTIDE SEQUENCE</scope>
    <source>
        <strain evidence="5">GVMAG-M-3300023174-107</strain>
    </source>
</reference>
<dbReference type="Pfam" id="PF00504">
    <property type="entry name" value="Chloroa_b-bind"/>
    <property type="match status" value="1"/>
</dbReference>
<evidence type="ECO:0000256" key="4">
    <source>
        <dbReference type="ARBA" id="ARBA00022640"/>
    </source>
</evidence>
<dbReference type="InterPro" id="IPR022796">
    <property type="entry name" value="Chloroa_b-bind"/>
</dbReference>
<evidence type="ECO:0000256" key="2">
    <source>
        <dbReference type="ARBA" id="ARBA00022528"/>
    </source>
</evidence>
<keyword evidence="4" id="KW-0934">Plastid</keyword>
<evidence type="ECO:0000313" key="5">
    <source>
        <dbReference type="EMBL" id="QHT10475.1"/>
    </source>
</evidence>
<dbReference type="GO" id="GO:0009765">
    <property type="term" value="P:photosynthesis, light harvesting"/>
    <property type="evidence" value="ECO:0007669"/>
    <property type="project" value="InterPro"/>
</dbReference>